<evidence type="ECO:0000313" key="11">
    <source>
        <dbReference type="EMBL" id="WAT92500.1"/>
    </source>
</evidence>
<name>A0A072LBF0_VIBPH</name>
<dbReference type="EMBL" id="JACVHL010000040">
    <property type="protein sequence ID" value="MCC3808178.1"/>
    <property type="molecule type" value="Genomic_DNA"/>
</dbReference>
<evidence type="ECO:0000313" key="1">
    <source>
        <dbReference type="EMBL" id="HAS6676892.1"/>
    </source>
</evidence>
<dbReference type="EMBL" id="CP114195">
    <property type="protein sequence ID" value="WAT92500.1"/>
    <property type="molecule type" value="Genomic_DNA"/>
</dbReference>
<dbReference type="Proteomes" id="UP000191946">
    <property type="component" value="Unassembled WGS sequence"/>
</dbReference>
<evidence type="ECO:0000313" key="3">
    <source>
        <dbReference type="EMBL" id="MCC3808178.1"/>
    </source>
</evidence>
<reference evidence="10 15" key="6">
    <citation type="submission" date="2019-08" db="EMBL/GenBank/DDBJ databases">
        <title>Emerging of two pre-pandemic pathogenic O4:KUT lineages of Vibrio parahaemolyticus in coastal eastern China.</title>
        <authorList>
            <person name="Yu H."/>
        </authorList>
    </citation>
    <scope>NUCLEOTIDE SEQUENCE [LARGE SCALE GENOMIC DNA]</scope>
    <source>
        <strain evidence="10 15">HZ17-383</strain>
    </source>
</reference>
<evidence type="ECO:0000313" key="15">
    <source>
        <dbReference type="Proteomes" id="UP000321504"/>
    </source>
</evidence>
<evidence type="ECO:0000313" key="2">
    <source>
        <dbReference type="EMBL" id="KOY32875.1"/>
    </source>
</evidence>
<accession>A0A072LBF0</accession>
<reference evidence="8 14" key="3">
    <citation type="journal article" date="2017" name="Appl. Environ. Microbiol.">
        <title>Parallel evolution of two clades of a major Atlantic endemic Vibrio parahaemolyticus pathogen lineage by independent acquisition of related pathogenicity islands.</title>
        <authorList>
            <person name="Xu F."/>
            <person name="Gonzalez-Escalona N."/>
            <person name="Drees K.P."/>
            <person name="Sebra R.P."/>
            <person name="Cooper V.S."/>
            <person name="Jones S.H."/>
            <person name="Whistler C.A."/>
        </authorList>
    </citation>
    <scope>NUCLEOTIDE SEQUENCE [LARGE SCALE GENOMIC DNA]</scope>
    <source>
        <strain evidence="8 14">MAVP-3</strain>
    </source>
</reference>
<dbReference type="EMBL" id="VRMQ01000001">
    <property type="protein sequence ID" value="TXN17576.1"/>
    <property type="molecule type" value="Genomic_DNA"/>
</dbReference>
<reference evidence="9 16" key="5">
    <citation type="submission" date="2018-12" db="EMBL/GenBank/DDBJ databases">
        <title>Genomic insights into the evolutionary origins and pathogenicity of five Vibrio parahaemolyticus strains isolated from the shrimp with acute hepatopancreatic necrosis disease (AHPND).</title>
        <authorList>
            <person name="Yang Q."/>
            <person name="Dong X."/>
            <person name="Xie G."/>
            <person name="Fu S."/>
            <person name="Zou P."/>
            <person name="Sun J."/>
            <person name="Wang Y."/>
            <person name="Huang J."/>
        </authorList>
    </citation>
    <scope>NUCLEOTIDE SEQUENCE [LARGE SCALE GENOMIC DNA]</scope>
    <source>
        <strain evidence="9 16">20160303005-1</strain>
    </source>
</reference>
<dbReference type="EMBL" id="DACQKT010000003">
    <property type="protein sequence ID" value="HAS6676892.1"/>
    <property type="molecule type" value="Genomic_DNA"/>
</dbReference>
<dbReference type="EMBL" id="JAUHGG010000002">
    <property type="protein sequence ID" value="MDS1820552.1"/>
    <property type="molecule type" value="Genomic_DNA"/>
</dbReference>
<dbReference type="AlphaFoldDB" id="A0A072LBF0"/>
<reference evidence="11" key="10">
    <citation type="submission" date="2022-12" db="EMBL/GenBank/DDBJ databases">
        <title>Vibrio parahaemolyticus become highly virulent by producing novel Tc toxins.</title>
        <authorList>
            <person name="Yang F."/>
            <person name="You Y."/>
            <person name="Lai Q."/>
            <person name="Xu L."/>
            <person name="Li F."/>
        </authorList>
    </citation>
    <scope>NUCLEOTIDE SEQUENCE</scope>
    <source>
        <strain evidence="11">Vp-HL-202005</strain>
    </source>
</reference>
<sequence>MNLVVHLQKKAIRKHGYEMATRQAWKCGIKANLVRRVIGLFKGQIVCVVEGCRAELSSVVNNQLHDEEKQGRYVFVGGVCWEPNNIIAPGFPDFMFMHVRNLSHRHKYLTDDELFLSLA</sequence>
<dbReference type="EMBL" id="LHQV01000015">
    <property type="protein sequence ID" value="OQJ99390.1"/>
    <property type="molecule type" value="Genomic_DNA"/>
</dbReference>
<evidence type="ECO:0000313" key="4">
    <source>
        <dbReference type="EMBL" id="MDS1820552.1"/>
    </source>
</evidence>
<reference evidence="4" key="11">
    <citation type="submission" date="2023-06" db="EMBL/GenBank/DDBJ databases">
        <title>Genomic Diversity of Vibrio spp. and Metagenomic Analysis of Pathogens in Florida Gulf Coastal Waters Following Hurricane Ian.</title>
        <authorList>
            <person name="Brumfield K.D."/>
        </authorList>
    </citation>
    <scope>NUCLEOTIDE SEQUENCE</scope>
    <source>
        <strain evidence="4">WBS2B-138</strain>
    </source>
</reference>
<evidence type="ECO:0000313" key="16">
    <source>
        <dbReference type="Proteomes" id="UP000464718"/>
    </source>
</evidence>
<dbReference type="STRING" id="670.ACZ92_04270"/>
<dbReference type="OMA" id="TRQAWKC"/>
<evidence type="ECO:0000313" key="17">
    <source>
        <dbReference type="Proteomes" id="UP000518904"/>
    </source>
</evidence>
<keyword evidence="13" id="KW-1185">Reference proteome</keyword>
<dbReference type="EMBL" id="CP034299">
    <property type="protein sequence ID" value="QHH11432.1"/>
    <property type="molecule type" value="Genomic_DNA"/>
</dbReference>
<dbReference type="RefSeq" id="WP_005479882.1">
    <property type="nucleotide sequence ID" value="NZ_CABMHD010000003.1"/>
</dbReference>
<evidence type="ECO:0000313" key="5">
    <source>
        <dbReference type="EMBL" id="NMU25616.1"/>
    </source>
</evidence>
<dbReference type="Proteomes" id="UP000518904">
    <property type="component" value="Unassembled WGS sequence"/>
</dbReference>
<evidence type="ECO:0000313" key="9">
    <source>
        <dbReference type="EMBL" id="QHH11432.1"/>
    </source>
</evidence>
<reference evidence="1" key="7">
    <citation type="submission" date="2019-12" db="EMBL/GenBank/DDBJ databases">
        <authorList>
            <consortium name="NCBI Pathogen Detection Project"/>
        </authorList>
    </citation>
    <scope>NUCLEOTIDE SEQUENCE</scope>
    <source>
        <strain evidence="1">1930</strain>
    </source>
</reference>
<reference evidence="7 13" key="2">
    <citation type="submission" date="2015-08" db="EMBL/GenBank/DDBJ databases">
        <title>Draft Genome Sequences of Vibrio parahaemolyticus Strains.</title>
        <authorList>
            <person name="Gonzalez-Escalona N."/>
            <person name="DePaola A."/>
        </authorList>
    </citation>
    <scope>NUCLEOTIDE SEQUENCE [LARGE SCALE GENOMIC DNA]</scope>
    <source>
        <strain evidence="7 13">CFSAN001621</strain>
    </source>
</reference>
<dbReference type="EMBL" id="JABCLB010002501">
    <property type="protein sequence ID" value="NMU86767.1"/>
    <property type="molecule type" value="Genomic_DNA"/>
</dbReference>
<reference evidence="3" key="9">
    <citation type="submission" date="2020-09" db="EMBL/GenBank/DDBJ databases">
        <title>Genome sequence of Vibrio parahaemolyticus isolates.</title>
        <authorList>
            <person name="Hammerl J.A."/>
            <person name="Strauch E."/>
        </authorList>
    </citation>
    <scope>NUCLEOTIDE SEQUENCE</scope>
    <source>
        <strain evidence="3">17-VB00146</strain>
    </source>
</reference>
<evidence type="ECO:0000313" key="8">
    <source>
        <dbReference type="EMBL" id="OXE33292.1"/>
    </source>
</evidence>
<dbReference type="Proteomes" id="UP001156560">
    <property type="component" value="Chromosome 2"/>
</dbReference>
<dbReference type="Proteomes" id="UP000037697">
    <property type="component" value="Unassembled WGS sequence"/>
</dbReference>
<dbReference type="EMBL" id="NIXT01000350">
    <property type="protein sequence ID" value="OXE33292.1"/>
    <property type="molecule type" value="Genomic_DNA"/>
</dbReference>
<evidence type="ECO:0000313" key="7">
    <source>
        <dbReference type="EMBL" id="OQJ99390.1"/>
    </source>
</evidence>
<dbReference type="EMBL" id="JABCLD010001111">
    <property type="protein sequence ID" value="NMU25616.1"/>
    <property type="molecule type" value="Genomic_DNA"/>
</dbReference>
<dbReference type="Proteomes" id="UP000856022">
    <property type="component" value="Unassembled WGS sequence"/>
</dbReference>
<evidence type="ECO:0000313" key="10">
    <source>
        <dbReference type="EMBL" id="TXN17576.1"/>
    </source>
</evidence>
<evidence type="ECO:0000313" key="13">
    <source>
        <dbReference type="Proteomes" id="UP000191946"/>
    </source>
</evidence>
<dbReference type="OrthoDB" id="5872927at2"/>
<dbReference type="Proteomes" id="UP000726777">
    <property type="component" value="Unassembled WGS sequence"/>
</dbReference>
<evidence type="ECO:0000313" key="18">
    <source>
        <dbReference type="Proteomes" id="UP000555836"/>
    </source>
</evidence>
<dbReference type="Proteomes" id="UP001253193">
    <property type="component" value="Unassembled WGS sequence"/>
</dbReference>
<gene>
    <name evidence="2" type="ORF">ACX05_11805</name>
    <name evidence="7" type="ORF">AKG60_15390</name>
    <name evidence="8" type="ORF">CA163_08280</name>
    <name evidence="9" type="ORF">EHC69_19195</name>
    <name evidence="10" type="ORF">FVP01_00880</name>
    <name evidence="6" type="ORF">HKB16_28365</name>
    <name evidence="5" type="ORF">HKB21_08270</name>
    <name evidence="1" type="ORF">I7278_08725</name>
    <name evidence="3" type="ORF">IB292_24490</name>
    <name evidence="11" type="ORF">O1Q84_24415</name>
    <name evidence="4" type="ORF">QX249_07770</name>
</gene>
<evidence type="ECO:0000313" key="14">
    <source>
        <dbReference type="Proteomes" id="UP000214596"/>
    </source>
</evidence>
<proteinExistence type="predicted"/>
<dbReference type="GeneID" id="1190998"/>
<reference evidence="17 18" key="8">
    <citation type="submission" date="2020-04" db="EMBL/GenBank/DDBJ databases">
        <title>Whole-genome sequencing of Vibrio spp. from China reveals different genetic environments of blaCTX-M-14 among diverse lineages.</title>
        <authorList>
            <person name="Zheng Z."/>
            <person name="Ye L."/>
            <person name="Chen S."/>
        </authorList>
    </citation>
    <scope>NUCLEOTIDE SEQUENCE [LARGE SCALE GENOMIC DNA]</scope>
    <source>
        <strain evidence="6 17">Vb0551</strain>
        <strain evidence="5 18">Vb0574</strain>
    </source>
</reference>
<dbReference type="Proteomes" id="UP000464718">
    <property type="component" value="Chromosome ii"/>
</dbReference>
<reference evidence="2 12" key="1">
    <citation type="submission" date="2015-07" db="EMBL/GenBank/DDBJ databases">
        <title>Foodborne Vibrio parahaemolyticus Isolates.</title>
        <authorList>
            <person name="Ronholm J."/>
            <person name="Petronella N."/>
            <person name="Kenwell R."/>
            <person name="Banerjee S."/>
        </authorList>
    </citation>
    <scope>NUCLEOTIDE SEQUENCE [LARGE SCALE GENOMIC DNA]</scope>
    <source>
        <strain evidence="2 12">HS-06-05</strain>
    </source>
</reference>
<dbReference type="Proteomes" id="UP000321504">
    <property type="component" value="Unassembled WGS sequence"/>
</dbReference>
<dbReference type="Proteomes" id="UP000555836">
    <property type="component" value="Unassembled WGS sequence"/>
</dbReference>
<dbReference type="Proteomes" id="UP000214596">
    <property type="component" value="Unassembled WGS sequence"/>
</dbReference>
<evidence type="ECO:0000313" key="6">
    <source>
        <dbReference type="EMBL" id="NMU86767.1"/>
    </source>
</evidence>
<evidence type="ECO:0000313" key="12">
    <source>
        <dbReference type="Proteomes" id="UP000037697"/>
    </source>
</evidence>
<organism evidence="8 14">
    <name type="scientific">Vibrio parahaemolyticus</name>
    <dbReference type="NCBI Taxonomy" id="670"/>
    <lineage>
        <taxon>Bacteria</taxon>
        <taxon>Pseudomonadati</taxon>
        <taxon>Pseudomonadota</taxon>
        <taxon>Gammaproteobacteria</taxon>
        <taxon>Vibrionales</taxon>
        <taxon>Vibrionaceae</taxon>
        <taxon>Vibrio</taxon>
    </lineage>
</organism>
<reference evidence="1" key="4">
    <citation type="journal article" date="2018" name="Genome Biol.">
        <title>SKESA: strategic k-mer extension for scrupulous assemblies.</title>
        <authorList>
            <person name="Souvorov A."/>
            <person name="Agarwala R."/>
            <person name="Lipman D.J."/>
        </authorList>
    </citation>
    <scope>NUCLEOTIDE SEQUENCE</scope>
    <source>
        <strain evidence="1">1930</strain>
    </source>
</reference>
<dbReference type="EMBL" id="LIRS01000067">
    <property type="protein sequence ID" value="KOY32875.1"/>
    <property type="molecule type" value="Genomic_DNA"/>
</dbReference>
<protein>
    <submittedName>
        <fullName evidence="8">Acyl-CoA synthetase</fullName>
    </submittedName>
</protein>